<dbReference type="EMBL" id="JACJJC010000009">
    <property type="protein sequence ID" value="MBM6704220.1"/>
    <property type="molecule type" value="Genomic_DNA"/>
</dbReference>
<reference evidence="7 8" key="1">
    <citation type="journal article" date="2021" name="Sci. Rep.">
        <title>The distribution of antibiotic resistance genes in chicken gut microbiota commensals.</title>
        <authorList>
            <person name="Juricova H."/>
            <person name="Matiasovicova J."/>
            <person name="Kubasova T."/>
            <person name="Cejkova D."/>
            <person name="Rychlik I."/>
        </authorList>
    </citation>
    <scope>NUCLEOTIDE SEQUENCE [LARGE SCALE GENOMIC DNA]</scope>
    <source>
        <strain evidence="7 8">An829</strain>
    </source>
</reference>
<keyword evidence="4 5" id="KW-0560">Oxidoreductase</keyword>
<dbReference type="Pfam" id="PF00890">
    <property type="entry name" value="FAD_binding_2"/>
    <property type="match status" value="1"/>
</dbReference>
<dbReference type="SUPFAM" id="SSF51905">
    <property type="entry name" value="FAD/NAD(P)-binding domain"/>
    <property type="match status" value="1"/>
</dbReference>
<dbReference type="PANTHER" id="PTHR43400:SF7">
    <property type="entry name" value="FAD-DEPENDENT OXIDOREDUCTASE 2 FAD BINDING DOMAIN-CONTAINING PROTEIN"/>
    <property type="match status" value="1"/>
</dbReference>
<evidence type="ECO:0000313" key="7">
    <source>
        <dbReference type="EMBL" id="MBM6704220.1"/>
    </source>
</evidence>
<protein>
    <submittedName>
        <fullName evidence="7">Flavocytochrome c</fullName>
    </submittedName>
</protein>
<evidence type="ECO:0000256" key="3">
    <source>
        <dbReference type="ARBA" id="ARBA00022827"/>
    </source>
</evidence>
<dbReference type="PANTHER" id="PTHR43400">
    <property type="entry name" value="FUMARATE REDUCTASE"/>
    <property type="match status" value="1"/>
</dbReference>
<evidence type="ECO:0000256" key="5">
    <source>
        <dbReference type="RuleBase" id="RU366062"/>
    </source>
</evidence>
<comment type="cofactor">
    <cofactor evidence="1">
        <name>FAD</name>
        <dbReference type="ChEBI" id="CHEBI:57692"/>
    </cofactor>
</comment>
<keyword evidence="2 5" id="KW-0285">Flavoprotein</keyword>
<comment type="similarity">
    <text evidence="5">Belongs to the FAD-dependent oxidoreductase 2 family. FRD/SDH subfamily.</text>
</comment>
<dbReference type="InterPro" id="IPR006311">
    <property type="entry name" value="TAT_signal"/>
</dbReference>
<evidence type="ECO:0000313" key="8">
    <source>
        <dbReference type="Proteomes" id="UP000715095"/>
    </source>
</evidence>
<evidence type="ECO:0000256" key="4">
    <source>
        <dbReference type="ARBA" id="ARBA00023002"/>
    </source>
</evidence>
<keyword evidence="3 5" id="KW-0274">FAD</keyword>
<organism evidence="7 8">
    <name type="scientific">Sutterella massiliensis</name>
    <dbReference type="NCBI Taxonomy" id="1816689"/>
    <lineage>
        <taxon>Bacteria</taxon>
        <taxon>Pseudomonadati</taxon>
        <taxon>Pseudomonadota</taxon>
        <taxon>Betaproteobacteria</taxon>
        <taxon>Burkholderiales</taxon>
        <taxon>Sutterellaceae</taxon>
        <taxon>Sutterella</taxon>
    </lineage>
</organism>
<feature type="domain" description="FAD-dependent oxidoreductase 2 FAD-binding" evidence="6">
    <location>
        <begin position="49"/>
        <end position="499"/>
    </location>
</feature>
<feature type="signal peptide" evidence="5">
    <location>
        <begin position="1"/>
        <end position="34"/>
    </location>
</feature>
<comment type="caution">
    <text evidence="7">The sequence shown here is derived from an EMBL/GenBank/DDBJ whole genome shotgun (WGS) entry which is preliminary data.</text>
</comment>
<dbReference type="NCBIfam" id="TIGR01813">
    <property type="entry name" value="flavo_cyto_c"/>
    <property type="match status" value="1"/>
</dbReference>
<dbReference type="InterPro" id="IPR036188">
    <property type="entry name" value="FAD/NAD-bd_sf"/>
</dbReference>
<dbReference type="Proteomes" id="UP000715095">
    <property type="component" value="Unassembled WGS sequence"/>
</dbReference>
<keyword evidence="8" id="KW-1185">Reference proteome</keyword>
<accession>A0ABS2DSA9</accession>
<dbReference type="PROSITE" id="PS51318">
    <property type="entry name" value="TAT"/>
    <property type="match status" value="1"/>
</dbReference>
<proteinExistence type="inferred from homology"/>
<dbReference type="Gene3D" id="3.90.700.10">
    <property type="entry name" value="Succinate dehydrogenase/fumarate reductase flavoprotein, catalytic domain"/>
    <property type="match status" value="1"/>
</dbReference>
<feature type="chain" id="PRO_5044991238" evidence="5">
    <location>
        <begin position="35"/>
        <end position="521"/>
    </location>
</feature>
<name>A0ABS2DSA9_9BURK</name>
<dbReference type="InterPro" id="IPR003953">
    <property type="entry name" value="FAD-dep_OxRdtase_2_FAD-bd"/>
</dbReference>
<evidence type="ECO:0000256" key="2">
    <source>
        <dbReference type="ARBA" id="ARBA00022630"/>
    </source>
</evidence>
<evidence type="ECO:0000256" key="1">
    <source>
        <dbReference type="ARBA" id="ARBA00001974"/>
    </source>
</evidence>
<dbReference type="SUPFAM" id="SSF56425">
    <property type="entry name" value="Succinate dehydrogenase/fumarate reductase flavoprotein, catalytic domain"/>
    <property type="match status" value="1"/>
</dbReference>
<dbReference type="Gene3D" id="3.50.50.60">
    <property type="entry name" value="FAD/NAD(P)-binding domain"/>
    <property type="match status" value="1"/>
</dbReference>
<keyword evidence="5" id="KW-0732">Signal</keyword>
<dbReference type="InterPro" id="IPR027477">
    <property type="entry name" value="Succ_DH/fumarate_Rdtase_cat_sf"/>
</dbReference>
<gene>
    <name evidence="7" type="ORF">H6A60_06950</name>
</gene>
<evidence type="ECO:0000259" key="6">
    <source>
        <dbReference type="Pfam" id="PF00890"/>
    </source>
</evidence>
<dbReference type="InterPro" id="IPR010960">
    <property type="entry name" value="Flavocytochrome_c"/>
</dbReference>
<dbReference type="InterPro" id="IPR050315">
    <property type="entry name" value="FAD-oxidoreductase_2"/>
</dbReference>
<sequence length="521" mass="56001">MIMTKTNLQRRTFLSAGAAGAALALAARPRSAEAACVDTMPAKWDETFDVIVVGSGFAGLAAAAEAIDGGASVVVLEKMTALGGNSVINGGLFGVPGSEQQKAMGIKDSPELLAEDMLREGLGYNYPDKVRYMAEHTLETYEWTVKTLGVEYIQGQVNAEGGHSVPRCVVTKNGSGSEIVKKQLAYLEKKKAEIRNRVYVEAIVRDGDGRVKGLKVREGYRFPKENSGKVRYYCAKKAVILCHGGFGADVTYRMKHDPKLTDKFDTTCQPGATSELWREAARIGASMVQCDWIQCGPWTSPEEKGFGIALYFANGCAGSCGIWVNCTTGKRFVNEMVNRKIRADAIINAGNKGDRCIAIADKTAVETTIAITRPGIFEKQLEKGVLHEFATLADLAKAYSIPLDALKKSVSDYNDALGGKGKDEMGRYFFPKAKPLAVDGGPWYASILSPKVHHTMGGIETDKFCRALDITNDEPIPGLYAAGEATGGVHGAVRLGSCAVVDCLVNGRIAGREAAKEKAWC</sequence>